<dbReference type="AlphaFoldDB" id="A0A0G4PTS6"/>
<proteinExistence type="predicted"/>
<dbReference type="EMBL" id="HG793173">
    <property type="protein sequence ID" value="CRL29818.1"/>
    <property type="molecule type" value="Genomic_DNA"/>
</dbReference>
<dbReference type="Proteomes" id="UP000053732">
    <property type="component" value="Unassembled WGS sequence"/>
</dbReference>
<evidence type="ECO:0000313" key="1">
    <source>
        <dbReference type="EMBL" id="CRL29818.1"/>
    </source>
</evidence>
<gene>
    <name evidence="1" type="ORF">PCAMFM013_S040g000044</name>
</gene>
<keyword evidence="2" id="KW-1185">Reference proteome</keyword>
<accession>A0A0G4PTS6</accession>
<reference evidence="1 2" key="1">
    <citation type="journal article" date="2014" name="Nat. Commun.">
        <title>Multiple recent horizontal transfers of a large genomic region in cheese making fungi.</title>
        <authorList>
            <person name="Cheeseman K."/>
            <person name="Ropars J."/>
            <person name="Renault P."/>
            <person name="Dupont J."/>
            <person name="Gouzy J."/>
            <person name="Branca A."/>
            <person name="Abraham A.L."/>
            <person name="Ceppi M."/>
            <person name="Conseiller E."/>
            <person name="Debuchy R."/>
            <person name="Malagnac F."/>
            <person name="Goarin A."/>
            <person name="Silar P."/>
            <person name="Lacoste S."/>
            <person name="Sallet E."/>
            <person name="Bensimon A."/>
            <person name="Giraud T."/>
            <person name="Brygoo Y."/>
        </authorList>
    </citation>
    <scope>NUCLEOTIDE SEQUENCE [LARGE SCALE GENOMIC DNA]</scope>
    <source>
        <strain evidence="2">FM 013</strain>
    </source>
</reference>
<organism evidence="1 2">
    <name type="scientific">Penicillium camemberti (strain FM 013)</name>
    <dbReference type="NCBI Taxonomy" id="1429867"/>
    <lineage>
        <taxon>Eukaryota</taxon>
        <taxon>Fungi</taxon>
        <taxon>Dikarya</taxon>
        <taxon>Ascomycota</taxon>
        <taxon>Pezizomycotina</taxon>
        <taxon>Eurotiomycetes</taxon>
        <taxon>Eurotiomycetidae</taxon>
        <taxon>Eurotiales</taxon>
        <taxon>Aspergillaceae</taxon>
        <taxon>Penicillium</taxon>
    </lineage>
</organism>
<sequence>MASLWYCCGCNFGPHNSSLYDACIQCGKVRCARCVDEKVSDSMSIHSHSHSHSHDSNPISAYPTAVSLHSPRTPTLKTTAMPIVVPELPGLRPLPRANCTGISSVSLPGTRQNSPTYMYICCGCGDGPKIYNIQPQCVSCNHMACNNCEEVK</sequence>
<name>A0A0G4PTS6_PENC3</name>
<protein>
    <submittedName>
        <fullName evidence="1">Str. FM013</fullName>
    </submittedName>
</protein>
<evidence type="ECO:0000313" key="2">
    <source>
        <dbReference type="Proteomes" id="UP000053732"/>
    </source>
</evidence>